<dbReference type="Proteomes" id="UP001405405">
    <property type="component" value="Unassembled WGS sequence"/>
</dbReference>
<dbReference type="Gene3D" id="1.10.260.40">
    <property type="entry name" value="lambda repressor-like DNA-binding domains"/>
    <property type="match status" value="1"/>
</dbReference>
<dbReference type="SUPFAM" id="SSF47413">
    <property type="entry name" value="lambda repressor-like DNA-binding domains"/>
    <property type="match status" value="1"/>
</dbReference>
<gene>
    <name evidence="1" type="ORF">VA599_23715</name>
</gene>
<protein>
    <submittedName>
        <fullName evidence="1">Helix-turn-helix transcriptional regulator</fullName>
    </submittedName>
</protein>
<dbReference type="CDD" id="cd00093">
    <property type="entry name" value="HTH_XRE"/>
    <property type="match status" value="1"/>
</dbReference>
<keyword evidence="2" id="KW-1185">Reference proteome</keyword>
<evidence type="ECO:0000313" key="2">
    <source>
        <dbReference type="Proteomes" id="UP001405405"/>
    </source>
</evidence>
<name>A0ABV0CRY0_9NEIS</name>
<evidence type="ECO:0000313" key="1">
    <source>
        <dbReference type="EMBL" id="MEN7433757.1"/>
    </source>
</evidence>
<proteinExistence type="predicted"/>
<comment type="caution">
    <text evidence="1">The sequence shown here is derived from an EMBL/GenBank/DDBJ whole genome shotgun (WGS) entry which is preliminary data.</text>
</comment>
<dbReference type="InterPro" id="IPR010982">
    <property type="entry name" value="Lambda_DNA-bd_dom_sf"/>
</dbReference>
<dbReference type="InterPro" id="IPR001387">
    <property type="entry name" value="Cro/C1-type_HTH"/>
</dbReference>
<organism evidence="1 2">
    <name type="scientific">Chromobacterium indicum</name>
    <dbReference type="NCBI Taxonomy" id="3110228"/>
    <lineage>
        <taxon>Bacteria</taxon>
        <taxon>Pseudomonadati</taxon>
        <taxon>Pseudomonadota</taxon>
        <taxon>Betaproteobacteria</taxon>
        <taxon>Neisseriales</taxon>
        <taxon>Chromobacteriaceae</taxon>
        <taxon>Chromobacterium</taxon>
    </lineage>
</organism>
<accession>A0ABV0CRY0</accession>
<dbReference type="RefSeq" id="WP_346790954.1">
    <property type="nucleotide sequence ID" value="NZ_JAYFSJ010000026.1"/>
</dbReference>
<sequence length="133" mass="14621">MKRSSDYLREALEAMGDISQNQKAKKLGISSGGMSMYLSGERIMDNYACMMVAQVLGLEGIEVIAAAQMEREKSEERRAFWEELRKKLGVLGLAGWVAGAALLAHPEAAKSIGINDLSNIDNLYYVKSCTDQN</sequence>
<dbReference type="EMBL" id="JAYFSJ010000026">
    <property type="protein sequence ID" value="MEN7433757.1"/>
    <property type="molecule type" value="Genomic_DNA"/>
</dbReference>
<reference evidence="1 2" key="1">
    <citation type="submission" date="2023-12" db="EMBL/GenBank/DDBJ databases">
        <title>Chromobacterium sp. strain TRC.1.1.SA producing antimicrobial pigment.</title>
        <authorList>
            <person name="Verma N."/>
            <person name="Choksket S."/>
            <person name="Pinnaka A.K."/>
            <person name="Korpole S."/>
        </authorList>
    </citation>
    <scope>NUCLEOTIDE SEQUENCE [LARGE SCALE GENOMIC DNA]</scope>
    <source>
        <strain evidence="1 2">TRC1.1.SA</strain>
    </source>
</reference>